<sequence>MTLRRTIEAPAGYRTPEVALYVAQMDDQSRRLTDDTRGLTPAELEWQPAPGMNTIGMLLAHIALVELWWTSILMQVEFRPEILGVGEDDDGMPLAPGGKPPATLEGKDLRFFDDLLQRAREHLKRSVATLAPADVEAEVEKRAPDGTPRILNKRWILYHMLEHLAGHYGQINLLRHQYRESHESARAAR</sequence>
<organism evidence="1 2">
    <name type="scientific">Eiseniibacteriota bacterium</name>
    <dbReference type="NCBI Taxonomy" id="2212470"/>
    <lineage>
        <taxon>Bacteria</taxon>
        <taxon>Candidatus Eiseniibacteriota</taxon>
    </lineage>
</organism>
<dbReference type="Gene3D" id="1.20.120.450">
    <property type="entry name" value="dinb family like domain"/>
    <property type="match status" value="1"/>
</dbReference>
<evidence type="ECO:0000313" key="1">
    <source>
        <dbReference type="EMBL" id="TMQ51116.1"/>
    </source>
</evidence>
<dbReference type="InterPro" id="IPR034660">
    <property type="entry name" value="DinB/YfiT-like"/>
</dbReference>
<dbReference type="SUPFAM" id="SSF109854">
    <property type="entry name" value="DinB/YfiT-like putative metalloenzymes"/>
    <property type="match status" value="1"/>
</dbReference>
<dbReference type="EMBL" id="VBOT01000080">
    <property type="protein sequence ID" value="TMQ51116.1"/>
    <property type="molecule type" value="Genomic_DNA"/>
</dbReference>
<name>A0A538SIC7_UNCEI</name>
<proteinExistence type="predicted"/>
<comment type="caution">
    <text evidence="1">The sequence shown here is derived from an EMBL/GenBank/DDBJ whole genome shotgun (WGS) entry which is preliminary data.</text>
</comment>
<dbReference type="Proteomes" id="UP000320184">
    <property type="component" value="Unassembled WGS sequence"/>
</dbReference>
<dbReference type="InterPro" id="IPR007061">
    <property type="entry name" value="MST-like"/>
</dbReference>
<dbReference type="Pfam" id="PF04978">
    <property type="entry name" value="MST"/>
    <property type="match status" value="1"/>
</dbReference>
<reference evidence="1 2" key="1">
    <citation type="journal article" date="2019" name="Nat. Microbiol.">
        <title>Mediterranean grassland soil C-N compound turnover is dependent on rainfall and depth, and is mediated by genomically divergent microorganisms.</title>
        <authorList>
            <person name="Diamond S."/>
            <person name="Andeer P.F."/>
            <person name="Li Z."/>
            <person name="Crits-Christoph A."/>
            <person name="Burstein D."/>
            <person name="Anantharaman K."/>
            <person name="Lane K.R."/>
            <person name="Thomas B.C."/>
            <person name="Pan C."/>
            <person name="Northen T.R."/>
            <person name="Banfield J.F."/>
        </authorList>
    </citation>
    <scope>NUCLEOTIDE SEQUENCE [LARGE SCALE GENOMIC DNA]</scope>
    <source>
        <strain evidence="1">WS_3</strain>
    </source>
</reference>
<gene>
    <name evidence="1" type="ORF">E6K73_06585</name>
</gene>
<evidence type="ECO:0000313" key="2">
    <source>
        <dbReference type="Proteomes" id="UP000320184"/>
    </source>
</evidence>
<protein>
    <submittedName>
        <fullName evidence="1">DUF664 domain-containing protein</fullName>
    </submittedName>
</protein>
<accession>A0A538SIC7</accession>
<dbReference type="AlphaFoldDB" id="A0A538SIC7"/>